<evidence type="ECO:0000313" key="2">
    <source>
        <dbReference type="EMBL" id="CAD8136764.1"/>
    </source>
</evidence>
<reference evidence="2" key="1">
    <citation type="submission" date="2021-01" db="EMBL/GenBank/DDBJ databases">
        <authorList>
            <consortium name="Genoscope - CEA"/>
            <person name="William W."/>
        </authorList>
    </citation>
    <scope>NUCLEOTIDE SEQUENCE</scope>
</reference>
<accession>A0A8S1SDK1</accession>
<dbReference type="Proteomes" id="UP000683925">
    <property type="component" value="Unassembled WGS sequence"/>
</dbReference>
<keyword evidence="1" id="KW-0732">Signal</keyword>
<evidence type="ECO:0008006" key="4">
    <source>
        <dbReference type="Google" id="ProtNLM"/>
    </source>
</evidence>
<name>A0A8S1SDK1_PAROT</name>
<organism evidence="2 3">
    <name type="scientific">Paramecium octaurelia</name>
    <dbReference type="NCBI Taxonomy" id="43137"/>
    <lineage>
        <taxon>Eukaryota</taxon>
        <taxon>Sar</taxon>
        <taxon>Alveolata</taxon>
        <taxon>Ciliophora</taxon>
        <taxon>Intramacronucleata</taxon>
        <taxon>Oligohymenophorea</taxon>
        <taxon>Peniculida</taxon>
        <taxon>Parameciidae</taxon>
        <taxon>Paramecium</taxon>
    </lineage>
</organism>
<comment type="caution">
    <text evidence="2">The sequence shown here is derived from an EMBL/GenBank/DDBJ whole genome shotgun (WGS) entry which is preliminary data.</text>
</comment>
<proteinExistence type="predicted"/>
<protein>
    <recommendedName>
        <fullName evidence="4">Transmembrane protein</fullName>
    </recommendedName>
</protein>
<gene>
    <name evidence="2" type="ORF">POCTA_138.1.T0080005</name>
</gene>
<feature type="chain" id="PRO_5035789211" description="Transmembrane protein" evidence="1">
    <location>
        <begin position="20"/>
        <end position="252"/>
    </location>
</feature>
<feature type="signal peptide" evidence="1">
    <location>
        <begin position="1"/>
        <end position="19"/>
    </location>
</feature>
<keyword evidence="3" id="KW-1185">Reference proteome</keyword>
<evidence type="ECO:0000256" key="1">
    <source>
        <dbReference type="SAM" id="SignalP"/>
    </source>
</evidence>
<dbReference type="AlphaFoldDB" id="A0A8S1SDK1"/>
<sequence>MKPLSLLVAMLKLILFVFNKIQMSKHRKALIFWYQLLYMSETAIEQQRVPKTNNKKGIFKDQIFDMLQMLISIQNRLKQLIALDTMLNLQYKICNLCKNITVKTQKQICIIIRMNNCPNILIEFGKHLMVLHVQFIHSVRYFKQWMKNQTIYCLLAGQFYVEIALLIDNQYCDIAIITRECVVQIMYHGKQTAKQFQIQNSIEEIVLIVNKQGNHVSIQQVCKSTKNQNTFDIFKMYQNNYNHLIIIKTNQR</sequence>
<dbReference type="EMBL" id="CAJJDP010000007">
    <property type="protein sequence ID" value="CAD8136764.1"/>
    <property type="molecule type" value="Genomic_DNA"/>
</dbReference>
<evidence type="ECO:0000313" key="3">
    <source>
        <dbReference type="Proteomes" id="UP000683925"/>
    </source>
</evidence>